<comment type="function">
    <text evidence="12">Catalyzes the initial step of the lipid cycle reactions in the biosynthesis of the cell wall peptidoglycan: transfers peptidoglycan precursor phospho-MurNAc-pentapeptide from UDP-MurNAc-pentapeptide onto the lipid carrier undecaprenyl phosphate, yielding undecaprenyl-pyrophosphoryl-MurNAc-pentapeptide, known as lipid I.</text>
</comment>
<protein>
    <recommendedName>
        <fullName evidence="12 13">Phospho-N-acetylmuramoyl-pentapeptide-transferase</fullName>
        <ecNumber evidence="12 13">2.7.8.13</ecNumber>
    </recommendedName>
    <alternativeName>
        <fullName evidence="12">UDP-MurNAc-pentapeptide phosphotransferase</fullName>
    </alternativeName>
</protein>
<dbReference type="AlphaFoldDB" id="M1LWW1"/>
<dbReference type="PROSITE" id="PS01348">
    <property type="entry name" value="MRAY_2"/>
    <property type="match status" value="1"/>
</dbReference>
<evidence type="ECO:0000256" key="14">
    <source>
        <dbReference type="PIRSR" id="PIRSR600715-1"/>
    </source>
</evidence>
<dbReference type="Pfam" id="PF10555">
    <property type="entry name" value="MraY_sig1"/>
    <property type="match status" value="1"/>
</dbReference>
<keyword evidence="5 12" id="KW-0812">Transmembrane</keyword>
<dbReference type="InterPro" id="IPR018480">
    <property type="entry name" value="PNAcMuramoyl-5peptid_Trfase_CS"/>
</dbReference>
<dbReference type="GO" id="GO:0008963">
    <property type="term" value="F:phospho-N-acetylmuramoyl-pentapeptide-transferase activity"/>
    <property type="evidence" value="ECO:0007669"/>
    <property type="project" value="UniProtKB-UniRule"/>
</dbReference>
<feature type="transmembrane region" description="Helical" evidence="12">
    <location>
        <begin position="172"/>
        <end position="205"/>
    </location>
</feature>
<keyword evidence="16" id="KW-1185">Reference proteome</keyword>
<dbReference type="PANTHER" id="PTHR22926">
    <property type="entry name" value="PHOSPHO-N-ACETYLMURAMOYL-PENTAPEPTIDE-TRANSFERASE"/>
    <property type="match status" value="1"/>
</dbReference>
<dbReference type="PANTHER" id="PTHR22926:SF5">
    <property type="entry name" value="PHOSPHO-N-ACETYLMURAMOYL-PENTAPEPTIDE-TRANSFERASE HOMOLOG"/>
    <property type="match status" value="1"/>
</dbReference>
<evidence type="ECO:0000256" key="4">
    <source>
        <dbReference type="ARBA" id="ARBA00022679"/>
    </source>
</evidence>
<dbReference type="GO" id="GO:0071555">
    <property type="term" value="P:cell wall organization"/>
    <property type="evidence" value="ECO:0007669"/>
    <property type="project" value="UniProtKB-KW"/>
</dbReference>
<keyword evidence="12" id="KW-1003">Cell membrane</keyword>
<comment type="pathway">
    <text evidence="12">Cell wall biogenesis; peptidoglycan biosynthesis.</text>
</comment>
<evidence type="ECO:0000256" key="3">
    <source>
        <dbReference type="ARBA" id="ARBA00022618"/>
    </source>
</evidence>
<keyword evidence="4 12" id="KW-0808">Transferase</keyword>
<keyword evidence="12 14" id="KW-0460">Magnesium</keyword>
<comment type="subcellular location">
    <subcellularLocation>
        <location evidence="12">Cell membrane</location>
        <topology evidence="12">Multi-pass membrane protein</topology>
    </subcellularLocation>
    <subcellularLocation>
        <location evidence="1">Membrane</location>
        <topology evidence="1">Multi-pass membrane protein</topology>
    </subcellularLocation>
</comment>
<evidence type="ECO:0000256" key="9">
    <source>
        <dbReference type="ARBA" id="ARBA00023136"/>
    </source>
</evidence>
<dbReference type="GO" id="GO:0051301">
    <property type="term" value="P:cell division"/>
    <property type="evidence" value="ECO:0007669"/>
    <property type="project" value="UniProtKB-KW"/>
</dbReference>
<feature type="transmembrane region" description="Helical" evidence="12">
    <location>
        <begin position="283"/>
        <end position="304"/>
    </location>
</feature>
<dbReference type="KEGG" id="kon:CONE_0841"/>
<evidence type="ECO:0000256" key="6">
    <source>
        <dbReference type="ARBA" id="ARBA00022960"/>
    </source>
</evidence>
<dbReference type="HOGENOM" id="CLU_023982_0_0_4"/>
<feature type="binding site" evidence="14">
    <location>
        <position position="212"/>
    </location>
    <ligand>
        <name>Mg(2+)</name>
        <dbReference type="ChEBI" id="CHEBI:18420"/>
    </ligand>
</feature>
<evidence type="ECO:0000256" key="2">
    <source>
        <dbReference type="ARBA" id="ARBA00005583"/>
    </source>
</evidence>
<dbReference type="GO" id="GO:0008360">
    <property type="term" value="P:regulation of cell shape"/>
    <property type="evidence" value="ECO:0007669"/>
    <property type="project" value="UniProtKB-KW"/>
</dbReference>
<evidence type="ECO:0000256" key="13">
    <source>
        <dbReference type="NCBIfam" id="TIGR00445"/>
    </source>
</evidence>
<feature type="transmembrane region" description="Helical" evidence="12">
    <location>
        <begin position="217"/>
        <end position="239"/>
    </location>
</feature>
<dbReference type="EMBL" id="CP003805">
    <property type="protein sequence ID" value="AGF48556.1"/>
    <property type="molecule type" value="Genomic_DNA"/>
</dbReference>
<dbReference type="Proteomes" id="UP000011541">
    <property type="component" value="Chromosome"/>
</dbReference>
<feature type="transmembrane region" description="Helical" evidence="12">
    <location>
        <begin position="93"/>
        <end position="111"/>
    </location>
</feature>
<dbReference type="PATRIC" id="fig|1208920.3.peg.551"/>
<dbReference type="GO" id="GO:0046872">
    <property type="term" value="F:metal ion binding"/>
    <property type="evidence" value="ECO:0007669"/>
    <property type="project" value="UniProtKB-KW"/>
</dbReference>
<dbReference type="eggNOG" id="COG0472">
    <property type="taxonomic scope" value="Bacteria"/>
</dbReference>
<dbReference type="InterPro" id="IPR000715">
    <property type="entry name" value="Glycosyl_transferase_4"/>
</dbReference>
<dbReference type="GO" id="GO:0009252">
    <property type="term" value="P:peptidoglycan biosynthetic process"/>
    <property type="evidence" value="ECO:0007669"/>
    <property type="project" value="UniProtKB-UniRule"/>
</dbReference>
<evidence type="ECO:0000313" key="16">
    <source>
        <dbReference type="Proteomes" id="UP000011541"/>
    </source>
</evidence>
<dbReference type="InterPro" id="IPR003524">
    <property type="entry name" value="PNAcMuramoyl-5peptid_Trfase"/>
</dbReference>
<feature type="transmembrane region" description="Helical" evidence="12">
    <location>
        <begin position="364"/>
        <end position="383"/>
    </location>
</feature>
<feature type="transmembrane region" description="Helical" evidence="12">
    <location>
        <begin position="310"/>
        <end position="331"/>
    </location>
</feature>
<sequence length="386" mass="43215">MFLKFLYLFNIQSYLFHEMIVRVFFAFLTSFIVCSLIFPFAIRYLSLMNISQSIRLYGPKTHCVKNGTPTMGGLIILLSIAISIFLWADLSNIFIWIVCFVTYSFGIVGLLDDYCKVKYKNSEGLTAISKFLWLLFLSLIASLVIVIVNFYTCTDILVLLRQMKITELFSEFLSIDAMLFVPLVGNFSYIFGIFGFVFLSCFVIVGTSNSVNLTDGLDGLAIFPIIIVAASLSLFAYVVGDVNRINYLSLPYIPGTSELLIFCAALVGSGLSFLWFNIYPASIFMGDVGSLALGGALGSIAVITRQEINLMIMGGVFVAETLSVILQVSWFKYTKQKHGFGSRIFRMTPLHHHFEIEGWSEIQVVIRFWIISIILAVISLSTLCLS</sequence>
<comment type="cofactor">
    <cofactor evidence="12 14">
        <name>Mg(2+)</name>
        <dbReference type="ChEBI" id="CHEBI:18420"/>
    </cofactor>
</comment>
<gene>
    <name evidence="12" type="primary">mraY</name>
    <name evidence="15" type="ORF">CONE_0841</name>
</gene>
<comment type="similarity">
    <text evidence="2 12">Belongs to the glycosyltransferase 4 family. MraY subfamily.</text>
</comment>
<dbReference type="STRING" id="1208920.CONE_0841"/>
<accession>M1LWW1</accession>
<dbReference type="OrthoDB" id="9805475at2"/>
<dbReference type="RefSeq" id="WP_015397241.1">
    <property type="nucleotide sequence ID" value="NC_020299.1"/>
</dbReference>
<dbReference type="UniPathway" id="UPA00219"/>
<feature type="transmembrane region" description="Helical" evidence="12">
    <location>
        <begin position="66"/>
        <end position="87"/>
    </location>
</feature>
<dbReference type="GO" id="GO:0005886">
    <property type="term" value="C:plasma membrane"/>
    <property type="evidence" value="ECO:0007669"/>
    <property type="project" value="UniProtKB-SubCell"/>
</dbReference>
<evidence type="ECO:0000256" key="12">
    <source>
        <dbReference type="HAMAP-Rule" id="MF_00038"/>
    </source>
</evidence>
<evidence type="ECO:0000256" key="11">
    <source>
        <dbReference type="ARBA" id="ARBA00023316"/>
    </source>
</evidence>
<dbReference type="PROSITE" id="PS01347">
    <property type="entry name" value="MRAY_1"/>
    <property type="match status" value="1"/>
</dbReference>
<evidence type="ECO:0000256" key="7">
    <source>
        <dbReference type="ARBA" id="ARBA00022984"/>
    </source>
</evidence>
<evidence type="ECO:0000256" key="1">
    <source>
        <dbReference type="ARBA" id="ARBA00004141"/>
    </source>
</evidence>
<keyword evidence="12 14" id="KW-0479">Metal-binding</keyword>
<keyword evidence="3 12" id="KW-0132">Cell division</keyword>
<keyword evidence="9 12" id="KW-0472">Membrane</keyword>
<keyword evidence="8 12" id="KW-1133">Transmembrane helix</keyword>
<dbReference type="NCBIfam" id="TIGR00445">
    <property type="entry name" value="mraY"/>
    <property type="match status" value="1"/>
</dbReference>
<reference evidence="15 16" key="1">
    <citation type="journal article" date="2013" name="Genome Biol. Evol.">
        <title>Genome evolution and phylogenomic analysis of candidatus kinetoplastibacterium, the betaproteobacterial endosymbionts of strigomonas and angomonas.</title>
        <authorList>
            <person name="Alves J.M."/>
            <person name="Serrano M.G."/>
            <person name="Maia da Silva F."/>
            <person name="Voegtly L.J."/>
            <person name="Matveyev A.V."/>
            <person name="Teixeira M.M."/>
            <person name="Camargo E.P."/>
            <person name="Buck G.A."/>
        </authorList>
    </citation>
    <scope>NUCLEOTIDE SEQUENCE [LARGE SCALE GENOMIC DNA]</scope>
    <source>
        <strain evidence="15 16">TCC290E</strain>
    </source>
</reference>
<evidence type="ECO:0000313" key="15">
    <source>
        <dbReference type="EMBL" id="AGF48556.1"/>
    </source>
</evidence>
<feature type="binding site" evidence="14">
    <location>
        <position position="287"/>
    </location>
    <ligand>
        <name>Mg(2+)</name>
        <dbReference type="ChEBI" id="CHEBI:18420"/>
    </ligand>
</feature>
<dbReference type="Pfam" id="PF00953">
    <property type="entry name" value="Glycos_transf_4"/>
    <property type="match status" value="1"/>
</dbReference>
<feature type="transmembrane region" description="Helical" evidence="12">
    <location>
        <begin position="20"/>
        <end position="45"/>
    </location>
</feature>
<name>M1LWW1_9PROT</name>
<keyword evidence="11 12" id="KW-0961">Cell wall biogenesis/degradation</keyword>
<dbReference type="CDD" id="cd06852">
    <property type="entry name" value="GT_MraY"/>
    <property type="match status" value="1"/>
</dbReference>
<dbReference type="GO" id="GO:0051992">
    <property type="term" value="F:UDP-N-acetylmuramoyl-L-alanyl-D-glutamyl-meso-2,6-diaminopimelyl-D-alanyl-D-alanine:undecaprenyl-phosphate transferase activity"/>
    <property type="evidence" value="ECO:0007669"/>
    <property type="project" value="RHEA"/>
</dbReference>
<dbReference type="HAMAP" id="MF_00038">
    <property type="entry name" value="MraY"/>
    <property type="match status" value="1"/>
</dbReference>
<evidence type="ECO:0000256" key="10">
    <source>
        <dbReference type="ARBA" id="ARBA00023306"/>
    </source>
</evidence>
<comment type="catalytic activity">
    <reaction evidence="12">
        <text>UDP-N-acetyl-alpha-D-muramoyl-L-alanyl-gamma-D-glutamyl-meso-2,6-diaminopimeloyl-D-alanyl-D-alanine + di-trans,octa-cis-undecaprenyl phosphate = di-trans,octa-cis-undecaprenyl diphospho-N-acetyl-alpha-D-muramoyl-L-alanyl-D-glutamyl-meso-2,6-diaminopimeloyl-D-alanyl-D-alanine + UMP</text>
        <dbReference type="Rhea" id="RHEA:28386"/>
        <dbReference type="ChEBI" id="CHEBI:57865"/>
        <dbReference type="ChEBI" id="CHEBI:60392"/>
        <dbReference type="ChEBI" id="CHEBI:61386"/>
        <dbReference type="ChEBI" id="CHEBI:61387"/>
        <dbReference type="EC" id="2.7.8.13"/>
    </reaction>
</comment>
<organism evidence="15 16">
    <name type="scientific">Candidatus Kinetoplastidibacterium stringomonadis TCC290E</name>
    <dbReference type="NCBI Taxonomy" id="1208920"/>
    <lineage>
        <taxon>Bacteria</taxon>
        <taxon>Pseudomonadati</taxon>
        <taxon>Pseudomonadota</taxon>
        <taxon>Betaproteobacteria</taxon>
        <taxon>Candidatus Kinetoplastidibacterium</taxon>
    </lineage>
</organism>
<evidence type="ECO:0000256" key="5">
    <source>
        <dbReference type="ARBA" id="ARBA00022692"/>
    </source>
</evidence>
<evidence type="ECO:0000256" key="8">
    <source>
        <dbReference type="ARBA" id="ARBA00022989"/>
    </source>
</evidence>
<keyword evidence="10 12" id="KW-0131">Cell cycle</keyword>
<dbReference type="EC" id="2.7.8.13" evidence="12 13"/>
<feature type="transmembrane region" description="Helical" evidence="12">
    <location>
        <begin position="131"/>
        <end position="152"/>
    </location>
</feature>
<keyword evidence="7 12" id="KW-0573">Peptidoglycan synthesis</keyword>
<proteinExistence type="inferred from homology"/>
<keyword evidence="6 12" id="KW-0133">Cell shape</keyword>